<keyword evidence="4" id="KW-1133">Transmembrane helix</keyword>
<protein>
    <submittedName>
        <fullName evidence="6">Helix-turn-helix transcriptional regulator</fullName>
    </submittedName>
</protein>
<dbReference type="PROSITE" id="PS00041">
    <property type="entry name" value="HTH_ARAC_FAMILY_1"/>
    <property type="match status" value="1"/>
</dbReference>
<feature type="transmembrane region" description="Helical" evidence="4">
    <location>
        <begin position="6"/>
        <end position="25"/>
    </location>
</feature>
<keyword evidence="2" id="KW-0238">DNA-binding</keyword>
<evidence type="ECO:0000259" key="5">
    <source>
        <dbReference type="PROSITE" id="PS01124"/>
    </source>
</evidence>
<feature type="domain" description="HTH araC/xylS-type" evidence="5">
    <location>
        <begin position="267"/>
        <end position="375"/>
    </location>
</feature>
<gene>
    <name evidence="6" type="ORF">G8759_05295</name>
</gene>
<dbReference type="Pfam" id="PF12833">
    <property type="entry name" value="HTH_18"/>
    <property type="match status" value="1"/>
</dbReference>
<feature type="transmembrane region" description="Helical" evidence="4">
    <location>
        <begin position="220"/>
        <end position="241"/>
    </location>
</feature>
<dbReference type="PRINTS" id="PR00032">
    <property type="entry name" value="HTHARAC"/>
</dbReference>
<feature type="transmembrane region" description="Helical" evidence="4">
    <location>
        <begin position="148"/>
        <end position="165"/>
    </location>
</feature>
<feature type="transmembrane region" description="Helical" evidence="4">
    <location>
        <begin position="37"/>
        <end position="54"/>
    </location>
</feature>
<dbReference type="InterPro" id="IPR018060">
    <property type="entry name" value="HTH_AraC"/>
</dbReference>
<organism evidence="6 7">
    <name type="scientific">Spirosoma aureum</name>
    <dbReference type="NCBI Taxonomy" id="2692134"/>
    <lineage>
        <taxon>Bacteria</taxon>
        <taxon>Pseudomonadati</taxon>
        <taxon>Bacteroidota</taxon>
        <taxon>Cytophagia</taxon>
        <taxon>Cytophagales</taxon>
        <taxon>Cytophagaceae</taxon>
        <taxon>Spirosoma</taxon>
    </lineage>
</organism>
<keyword evidence="4" id="KW-0812">Transmembrane</keyword>
<evidence type="ECO:0000313" key="7">
    <source>
        <dbReference type="Proteomes" id="UP000501802"/>
    </source>
</evidence>
<evidence type="ECO:0000313" key="6">
    <source>
        <dbReference type="EMBL" id="QIP12087.1"/>
    </source>
</evidence>
<dbReference type="GO" id="GO:0003700">
    <property type="term" value="F:DNA-binding transcription factor activity"/>
    <property type="evidence" value="ECO:0007669"/>
    <property type="project" value="InterPro"/>
</dbReference>
<dbReference type="PROSITE" id="PS01124">
    <property type="entry name" value="HTH_ARAC_FAMILY_2"/>
    <property type="match status" value="1"/>
</dbReference>
<dbReference type="SUPFAM" id="SSF46689">
    <property type="entry name" value="Homeodomain-like"/>
    <property type="match status" value="1"/>
</dbReference>
<dbReference type="RefSeq" id="WP_167205898.1">
    <property type="nucleotide sequence ID" value="NZ_CP050063.1"/>
</dbReference>
<dbReference type="InterPro" id="IPR020449">
    <property type="entry name" value="Tscrpt_reg_AraC-type_HTH"/>
</dbReference>
<dbReference type="InterPro" id="IPR009057">
    <property type="entry name" value="Homeodomain-like_sf"/>
</dbReference>
<feature type="transmembrane region" description="Helical" evidence="4">
    <location>
        <begin position="188"/>
        <end position="208"/>
    </location>
</feature>
<keyword evidence="7" id="KW-1185">Reference proteome</keyword>
<dbReference type="GO" id="GO:0043565">
    <property type="term" value="F:sequence-specific DNA binding"/>
    <property type="evidence" value="ECO:0007669"/>
    <property type="project" value="InterPro"/>
</dbReference>
<keyword evidence="3" id="KW-0804">Transcription</keyword>
<proteinExistence type="predicted"/>
<dbReference type="SMART" id="SM00342">
    <property type="entry name" value="HTH_ARAC"/>
    <property type="match status" value="1"/>
</dbReference>
<dbReference type="AlphaFoldDB" id="A0A6G9AHY6"/>
<sequence>MTISPFDLILLLGALQGFILATLLWVNRKGRQLSNRLLATLIASLSLMSFAVGVPVSSRWLSLAIEILPFFLAMPIGPLIYFYTKSVLDPAFRLSKSERRHFYSVILDLGAPLMGWVFIGGLLLGFFPQKEGPTWGYVMDEYNTYVDIPRWISVTIYLFLTKRLLNRQSSPSQDSDTVQQRLRWLRQFINAFLLFQSIWLLFMIPYIVPGWRGPLLDQLGWYPVYVPIAILIYWLGLKGYLNTRSEAISKLPPKSVSSSDLPGETISQVIGLLSTAMHTERLFLDPELTVEKLGQHTRLHPKIISAVLNQHVGKNFNSFINEHRVNEVKQRLTDPAYEYLTLTGIAFECGFNSQATFQRTFKQLAGMSPGEYVAQQKKASLKSGFE</sequence>
<dbReference type="Gene3D" id="1.10.10.60">
    <property type="entry name" value="Homeodomain-like"/>
    <property type="match status" value="1"/>
</dbReference>
<dbReference type="KEGG" id="spib:G8759_05295"/>
<evidence type="ECO:0000256" key="1">
    <source>
        <dbReference type="ARBA" id="ARBA00023015"/>
    </source>
</evidence>
<dbReference type="PANTHER" id="PTHR43280">
    <property type="entry name" value="ARAC-FAMILY TRANSCRIPTIONAL REGULATOR"/>
    <property type="match status" value="1"/>
</dbReference>
<evidence type="ECO:0000256" key="2">
    <source>
        <dbReference type="ARBA" id="ARBA00023125"/>
    </source>
</evidence>
<dbReference type="InterPro" id="IPR018062">
    <property type="entry name" value="HTH_AraC-typ_CS"/>
</dbReference>
<dbReference type="EMBL" id="CP050063">
    <property type="protein sequence ID" value="QIP12087.1"/>
    <property type="molecule type" value="Genomic_DNA"/>
</dbReference>
<accession>A0A6G9AHY6</accession>
<reference evidence="6 7" key="1">
    <citation type="submission" date="2020-03" db="EMBL/GenBank/DDBJ databases">
        <authorList>
            <person name="Kim M.K."/>
        </authorList>
    </citation>
    <scope>NUCLEOTIDE SEQUENCE [LARGE SCALE GENOMIC DNA]</scope>
    <source>
        <strain evidence="6 7">BT328</strain>
    </source>
</reference>
<feature type="transmembrane region" description="Helical" evidence="4">
    <location>
        <begin position="60"/>
        <end position="84"/>
    </location>
</feature>
<dbReference type="PANTHER" id="PTHR43280:SF29">
    <property type="entry name" value="ARAC-FAMILY TRANSCRIPTIONAL REGULATOR"/>
    <property type="match status" value="1"/>
</dbReference>
<keyword evidence="1" id="KW-0805">Transcription regulation</keyword>
<evidence type="ECO:0000256" key="4">
    <source>
        <dbReference type="SAM" id="Phobius"/>
    </source>
</evidence>
<keyword evidence="4" id="KW-0472">Membrane</keyword>
<dbReference type="Proteomes" id="UP000501802">
    <property type="component" value="Chromosome"/>
</dbReference>
<feature type="transmembrane region" description="Helical" evidence="4">
    <location>
        <begin position="105"/>
        <end position="128"/>
    </location>
</feature>
<evidence type="ECO:0000256" key="3">
    <source>
        <dbReference type="ARBA" id="ARBA00023163"/>
    </source>
</evidence>
<name>A0A6G9AHY6_9BACT</name>